<dbReference type="Proteomes" id="UP001326613">
    <property type="component" value="Chromosome"/>
</dbReference>
<gene>
    <name evidence="8" type="ORF">Trichorick_00782</name>
</gene>
<dbReference type="SUPFAM" id="SSF118215">
    <property type="entry name" value="Proton glutamate symport protein"/>
    <property type="match status" value="1"/>
</dbReference>
<keyword evidence="3" id="KW-0813">Transport</keyword>
<feature type="transmembrane region" description="Helical" evidence="7">
    <location>
        <begin position="225"/>
        <end position="244"/>
    </location>
</feature>
<proteinExistence type="inferred from homology"/>
<feature type="transmembrane region" description="Helical" evidence="7">
    <location>
        <begin position="296"/>
        <end position="321"/>
    </location>
</feature>
<feature type="transmembrane region" description="Helical" evidence="7">
    <location>
        <begin position="88"/>
        <end position="107"/>
    </location>
</feature>
<comment type="similarity">
    <text evidence="2">Belongs to the dicarboxylate/amino acid:cation symporter (DAACS) (TC 2.A.23) family.</text>
</comment>
<dbReference type="Gene3D" id="1.10.3860.10">
    <property type="entry name" value="Sodium:dicarboxylate symporter"/>
    <property type="match status" value="1"/>
</dbReference>
<dbReference type="PANTHER" id="PTHR42865">
    <property type="entry name" value="PROTON/GLUTAMATE-ASPARTATE SYMPORTER"/>
    <property type="match status" value="1"/>
</dbReference>
<dbReference type="EMBL" id="CP112932">
    <property type="protein sequence ID" value="WPY00892.1"/>
    <property type="molecule type" value="Genomic_DNA"/>
</dbReference>
<feature type="transmembrane region" description="Helical" evidence="7">
    <location>
        <begin position="355"/>
        <end position="382"/>
    </location>
</feature>
<dbReference type="PRINTS" id="PR00173">
    <property type="entry name" value="EDTRNSPORT"/>
</dbReference>
<feature type="transmembrane region" description="Helical" evidence="7">
    <location>
        <begin position="17"/>
        <end position="42"/>
    </location>
</feature>
<evidence type="ECO:0000256" key="3">
    <source>
        <dbReference type="ARBA" id="ARBA00022448"/>
    </source>
</evidence>
<accession>A0ABZ0UWA0</accession>
<evidence type="ECO:0000256" key="1">
    <source>
        <dbReference type="ARBA" id="ARBA00004141"/>
    </source>
</evidence>
<feature type="transmembrane region" description="Helical" evidence="7">
    <location>
        <begin position="48"/>
        <end position="67"/>
    </location>
</feature>
<dbReference type="RefSeq" id="WP_323737721.1">
    <property type="nucleotide sequence ID" value="NZ_CP112932.1"/>
</dbReference>
<evidence type="ECO:0000313" key="9">
    <source>
        <dbReference type="Proteomes" id="UP001326613"/>
    </source>
</evidence>
<feature type="transmembrane region" description="Helical" evidence="7">
    <location>
        <begin position="327"/>
        <end position="348"/>
    </location>
</feature>
<keyword evidence="5 7" id="KW-1133">Transmembrane helix</keyword>
<comment type="subcellular location">
    <subcellularLocation>
        <location evidence="1">Membrane</location>
        <topology evidence="1">Multi-pass membrane protein</topology>
    </subcellularLocation>
</comment>
<reference evidence="8 9" key="1">
    <citation type="submission" date="2022-10" db="EMBL/GenBank/DDBJ databases">
        <title>Host association and intracellularity evolved multiple times independently in the Rickettsiales.</title>
        <authorList>
            <person name="Castelli M."/>
            <person name="Nardi T."/>
            <person name="Gammuto L."/>
            <person name="Bellinzona G."/>
            <person name="Sabaneyeva E."/>
            <person name="Potekhin A."/>
            <person name="Serra V."/>
            <person name="Petroni G."/>
            <person name="Sassera D."/>
        </authorList>
    </citation>
    <scope>NUCLEOTIDE SEQUENCE [LARGE SCALE GENOMIC DNA]</scope>
    <source>
        <strain evidence="8 9">Kr 154-4</strain>
    </source>
</reference>
<dbReference type="Pfam" id="PF00375">
    <property type="entry name" value="SDF"/>
    <property type="match status" value="1"/>
</dbReference>
<dbReference type="InterPro" id="IPR001991">
    <property type="entry name" value="Na-dicarboxylate_symporter"/>
</dbReference>
<feature type="transmembrane region" description="Helical" evidence="7">
    <location>
        <begin position="193"/>
        <end position="213"/>
    </location>
</feature>
<keyword evidence="4 7" id="KW-0812">Transmembrane</keyword>
<name>A0ABZ0UWA0_9RICK</name>
<evidence type="ECO:0000256" key="5">
    <source>
        <dbReference type="ARBA" id="ARBA00022989"/>
    </source>
</evidence>
<dbReference type="InterPro" id="IPR036458">
    <property type="entry name" value="Na:dicarbo_symporter_sf"/>
</dbReference>
<dbReference type="PANTHER" id="PTHR42865:SF5">
    <property type="entry name" value="L-CYSTINE TRANSPORTER TCYP"/>
    <property type="match status" value="1"/>
</dbReference>
<evidence type="ECO:0000256" key="7">
    <source>
        <dbReference type="SAM" id="Phobius"/>
    </source>
</evidence>
<protein>
    <submittedName>
        <fullName evidence="8">Dicarboxylate/amino acid:cation symporter</fullName>
    </submittedName>
</protein>
<keyword evidence="9" id="KW-1185">Reference proteome</keyword>
<evidence type="ECO:0000256" key="4">
    <source>
        <dbReference type="ARBA" id="ARBA00022692"/>
    </source>
</evidence>
<keyword evidence="6 7" id="KW-0472">Membrane</keyword>
<evidence type="ECO:0000313" key="8">
    <source>
        <dbReference type="EMBL" id="WPY00892.1"/>
    </source>
</evidence>
<evidence type="ECO:0000256" key="2">
    <source>
        <dbReference type="ARBA" id="ARBA00006148"/>
    </source>
</evidence>
<sequence>MSIYSKLQQLLLQQRKLLLYVLAISLGIASGLSEISFLHQAVHLITDAFMRIFNFLSLPLIALALIVTITTYKTDGEMKSLSSKTLQYTFGTTIIAATVACVLYILIAPKLPDANMIEAVTPTAENNDFKNHLLHLIPINLFEPFLEHRVISVLLMSIAIAIATRKINNIEARSAIINFFQGWHDIFMVLTKWVVTIIPLALYAFIAVSVIELKGGQDFSSIIEYLLVIILANVVQGVVILPLWLKWHNISPLSTAAAAMPALTIAFFSKSSSGTLPITIDCAQSRLGISPIVAKFILPLCTTINMNGCAAFIFTTVIYISQSNGMIIDYATLASWIIIATIAAIGNAGVPMGCFFLSASLLAAQGVPISLMGIILPFYAVIDMVETALNVWSDLCVTKVVYERSV</sequence>
<evidence type="ECO:0000256" key="6">
    <source>
        <dbReference type="ARBA" id="ARBA00023136"/>
    </source>
</evidence>
<organism evidence="8 9">
    <name type="scientific">Candidatus Trichorickettsia mobilis</name>
    <dbReference type="NCBI Taxonomy" id="1346319"/>
    <lineage>
        <taxon>Bacteria</taxon>
        <taxon>Pseudomonadati</taxon>
        <taxon>Pseudomonadota</taxon>
        <taxon>Alphaproteobacteria</taxon>
        <taxon>Rickettsiales</taxon>
        <taxon>Rickettsiaceae</taxon>
        <taxon>Rickettsieae</taxon>
        <taxon>Candidatus Trichorickettsia</taxon>
    </lineage>
</organism>